<keyword evidence="1" id="KW-1133">Transmembrane helix</keyword>
<reference evidence="3" key="1">
    <citation type="submission" date="2014-05" db="EMBL/GenBank/DDBJ databases">
        <authorList>
            <person name="Chronopoulou M."/>
        </authorList>
    </citation>
    <scope>NUCLEOTIDE SEQUENCE</scope>
    <source>
        <tissue evidence="3">Whole organism</tissue>
    </source>
</reference>
<proteinExistence type="predicted"/>
<sequence length="223" mass="23552">TNIMFNMRSSKSMMILVACLFLGSTHAHNLNRRDTGASYSGGAVASSYDGGAPSSSYDAGSASGYAAPSQGYGAPSSGYVESSGTGISGDYGDEPEFPFAAIILPILALIGLALLFPTITTVGVVPPVGRRKRSLIDGSEEGSGPMGRVLDRVNDIYFSMIESEECMERIACEVGGIAKDFGLNSSPVTKMIDPLVTKKYKTYYKQFASGRNCQKIKCGSFSL</sequence>
<feature type="chain" id="PRO_5005488149" evidence="2">
    <location>
        <begin position="28"/>
        <end position="223"/>
    </location>
</feature>
<dbReference type="EMBL" id="HACA01012872">
    <property type="protein sequence ID" value="CDW30233.1"/>
    <property type="molecule type" value="Transcribed_RNA"/>
</dbReference>
<evidence type="ECO:0000256" key="1">
    <source>
        <dbReference type="SAM" id="Phobius"/>
    </source>
</evidence>
<evidence type="ECO:0000256" key="2">
    <source>
        <dbReference type="SAM" id="SignalP"/>
    </source>
</evidence>
<feature type="non-terminal residue" evidence="3">
    <location>
        <position position="1"/>
    </location>
</feature>
<feature type="signal peptide" evidence="2">
    <location>
        <begin position="1"/>
        <end position="27"/>
    </location>
</feature>
<feature type="transmembrane region" description="Helical" evidence="1">
    <location>
        <begin position="99"/>
        <end position="125"/>
    </location>
</feature>
<keyword evidence="1" id="KW-0812">Transmembrane</keyword>
<accession>A0A0K2TVZ9</accession>
<dbReference type="OrthoDB" id="6376270at2759"/>
<keyword evidence="2" id="KW-0732">Signal</keyword>
<name>A0A0K2TVZ9_LEPSM</name>
<keyword evidence="1" id="KW-0472">Membrane</keyword>
<evidence type="ECO:0000313" key="3">
    <source>
        <dbReference type="EMBL" id="CDW30233.1"/>
    </source>
</evidence>
<protein>
    <submittedName>
        <fullName evidence="3">Uncharacterized protein</fullName>
    </submittedName>
</protein>
<dbReference type="AlphaFoldDB" id="A0A0K2TVZ9"/>
<organism evidence="3">
    <name type="scientific">Lepeophtheirus salmonis</name>
    <name type="common">Salmon louse</name>
    <name type="synonym">Caligus salmonis</name>
    <dbReference type="NCBI Taxonomy" id="72036"/>
    <lineage>
        <taxon>Eukaryota</taxon>
        <taxon>Metazoa</taxon>
        <taxon>Ecdysozoa</taxon>
        <taxon>Arthropoda</taxon>
        <taxon>Crustacea</taxon>
        <taxon>Multicrustacea</taxon>
        <taxon>Hexanauplia</taxon>
        <taxon>Copepoda</taxon>
        <taxon>Siphonostomatoida</taxon>
        <taxon>Caligidae</taxon>
        <taxon>Lepeophtheirus</taxon>
    </lineage>
</organism>